<protein>
    <submittedName>
        <fullName evidence="1">Uncharacterized protein</fullName>
    </submittedName>
</protein>
<dbReference type="EMBL" id="UINC01122333">
    <property type="protein sequence ID" value="SVC98079.1"/>
    <property type="molecule type" value="Genomic_DNA"/>
</dbReference>
<gene>
    <name evidence="1" type="ORF">METZ01_LOCUS350933</name>
</gene>
<feature type="non-terminal residue" evidence="1">
    <location>
        <position position="212"/>
    </location>
</feature>
<reference evidence="1" key="1">
    <citation type="submission" date="2018-05" db="EMBL/GenBank/DDBJ databases">
        <authorList>
            <person name="Lanie J.A."/>
            <person name="Ng W.-L."/>
            <person name="Kazmierczak K.M."/>
            <person name="Andrzejewski T.M."/>
            <person name="Davidsen T.M."/>
            <person name="Wayne K.J."/>
            <person name="Tettelin H."/>
            <person name="Glass J.I."/>
            <person name="Rusch D."/>
            <person name="Podicherti R."/>
            <person name="Tsui H.-C.T."/>
            <person name="Winkler M.E."/>
        </authorList>
    </citation>
    <scope>NUCLEOTIDE SEQUENCE</scope>
</reference>
<name>A0A382RK73_9ZZZZ</name>
<dbReference type="AlphaFoldDB" id="A0A382RK73"/>
<proteinExistence type="predicted"/>
<evidence type="ECO:0000313" key="1">
    <source>
        <dbReference type="EMBL" id="SVC98079.1"/>
    </source>
</evidence>
<sequence>MKKLFLIILITFIFFAPVKASHLMGGEITWTCITNPANGPVGLYIFTLKVYRDCNGIAIGGTTQTIIVHNNPLVPTINVDLIPGAPFDISPLCDPVNSGNPQMSCVNPQQGSVEEYVYQSLPVNLAGIPPAGGWHFTWDDCCRNGAITNGFANLGFTLRAVMYPYSILGVPQNANPCFDSSPQFTEQPKTIICIGYPFSYSHNASDPELDSL</sequence>
<organism evidence="1">
    <name type="scientific">marine metagenome</name>
    <dbReference type="NCBI Taxonomy" id="408172"/>
    <lineage>
        <taxon>unclassified sequences</taxon>
        <taxon>metagenomes</taxon>
        <taxon>ecological metagenomes</taxon>
    </lineage>
</organism>
<accession>A0A382RK73</accession>